<name>A0AAV5VM47_9BILA</name>
<dbReference type="EMBL" id="BTSY01000003">
    <property type="protein sequence ID" value="GMT20501.1"/>
    <property type="molecule type" value="Genomic_DNA"/>
</dbReference>
<reference evidence="1" key="1">
    <citation type="submission" date="2023-10" db="EMBL/GenBank/DDBJ databases">
        <title>Genome assembly of Pristionchus species.</title>
        <authorList>
            <person name="Yoshida K."/>
            <person name="Sommer R.J."/>
        </authorList>
    </citation>
    <scope>NUCLEOTIDE SEQUENCE</scope>
    <source>
        <strain evidence="1">RS5133</strain>
    </source>
</reference>
<sequence>FSLSTPRISGLCVRREARTFHHAQNYVSCEELVSFLVGSSSNGARIDRCLSVIVSNGSRNGLHPASSSSAVMLSAGATL</sequence>
<accession>A0AAV5VM47</accession>
<feature type="non-terminal residue" evidence="1">
    <location>
        <position position="1"/>
    </location>
</feature>
<evidence type="ECO:0000313" key="1">
    <source>
        <dbReference type="EMBL" id="GMT20501.1"/>
    </source>
</evidence>
<organism evidence="1 2">
    <name type="scientific">Pristionchus fissidentatus</name>
    <dbReference type="NCBI Taxonomy" id="1538716"/>
    <lineage>
        <taxon>Eukaryota</taxon>
        <taxon>Metazoa</taxon>
        <taxon>Ecdysozoa</taxon>
        <taxon>Nematoda</taxon>
        <taxon>Chromadorea</taxon>
        <taxon>Rhabditida</taxon>
        <taxon>Rhabditina</taxon>
        <taxon>Diplogasteromorpha</taxon>
        <taxon>Diplogasteroidea</taxon>
        <taxon>Neodiplogasteridae</taxon>
        <taxon>Pristionchus</taxon>
    </lineage>
</organism>
<feature type="non-terminal residue" evidence="1">
    <location>
        <position position="79"/>
    </location>
</feature>
<gene>
    <name evidence="1" type="ORF">PFISCL1PPCAC_11798</name>
</gene>
<keyword evidence="2" id="KW-1185">Reference proteome</keyword>
<comment type="caution">
    <text evidence="1">The sequence shown here is derived from an EMBL/GenBank/DDBJ whole genome shotgun (WGS) entry which is preliminary data.</text>
</comment>
<protein>
    <submittedName>
        <fullName evidence="1">Uncharacterized protein</fullName>
    </submittedName>
</protein>
<dbReference type="Proteomes" id="UP001432322">
    <property type="component" value="Unassembled WGS sequence"/>
</dbReference>
<dbReference type="AlphaFoldDB" id="A0AAV5VM47"/>
<proteinExistence type="predicted"/>
<evidence type="ECO:0000313" key="2">
    <source>
        <dbReference type="Proteomes" id="UP001432322"/>
    </source>
</evidence>